<reference evidence="4 5" key="1">
    <citation type="submission" date="2019-05" db="EMBL/GenBank/DDBJ databases">
        <title>Emergence of the Ug99 lineage of the wheat stem rust pathogen through somatic hybridization.</title>
        <authorList>
            <person name="Li F."/>
            <person name="Upadhyaya N.M."/>
            <person name="Sperschneider J."/>
            <person name="Matny O."/>
            <person name="Nguyen-Phuc H."/>
            <person name="Mago R."/>
            <person name="Raley C."/>
            <person name="Miller M.E."/>
            <person name="Silverstein K.A.T."/>
            <person name="Henningsen E."/>
            <person name="Hirsch C.D."/>
            <person name="Visser B."/>
            <person name="Pretorius Z.A."/>
            <person name="Steffenson B.J."/>
            <person name="Schwessinger B."/>
            <person name="Dodds P.N."/>
            <person name="Figueroa M."/>
        </authorList>
    </citation>
    <scope>NUCLEOTIDE SEQUENCE [LARGE SCALE GENOMIC DNA]</scope>
    <source>
        <strain evidence="2">21-0</strain>
        <strain evidence="3 5">Ug99</strain>
    </source>
</reference>
<accession>A0A5B0LQL8</accession>
<dbReference type="Proteomes" id="UP000324748">
    <property type="component" value="Unassembled WGS sequence"/>
</dbReference>
<feature type="signal peptide" evidence="1">
    <location>
        <begin position="1"/>
        <end position="24"/>
    </location>
</feature>
<evidence type="ECO:0000313" key="2">
    <source>
        <dbReference type="EMBL" id="KAA1065864.1"/>
    </source>
</evidence>
<dbReference type="EMBL" id="VDEP01000314">
    <property type="protein sequence ID" value="KAA1104956.1"/>
    <property type="molecule type" value="Genomic_DNA"/>
</dbReference>
<protein>
    <submittedName>
        <fullName evidence="2">Uncharacterized protein</fullName>
    </submittedName>
</protein>
<dbReference type="EMBL" id="VSWC01000196">
    <property type="protein sequence ID" value="KAA1065864.1"/>
    <property type="molecule type" value="Genomic_DNA"/>
</dbReference>
<gene>
    <name evidence="2" type="ORF">PGT21_013432</name>
    <name evidence="3" type="ORF">PGTUg99_008301</name>
</gene>
<keyword evidence="1" id="KW-0732">Signal</keyword>
<feature type="chain" id="PRO_5036137018" evidence="1">
    <location>
        <begin position="25"/>
        <end position="188"/>
    </location>
</feature>
<dbReference type="AlphaFoldDB" id="A0A5B0LQL8"/>
<evidence type="ECO:0000313" key="4">
    <source>
        <dbReference type="Proteomes" id="UP000324748"/>
    </source>
</evidence>
<evidence type="ECO:0000256" key="1">
    <source>
        <dbReference type="SAM" id="SignalP"/>
    </source>
</evidence>
<keyword evidence="4" id="KW-1185">Reference proteome</keyword>
<sequence length="188" mass="21331">MKASQHGCRLTLFILFSILQLTRAASSWNPLDLFRGSRAWSSAGEASSAEIALPRQKIMAKSNVNWIKLPDSELSLLSIRFRKEDEAWTVTNETGFPITFSMRKFDVEEMLAKHPRVDYDDEMETAEDLHGNVGAKEEVEGEEGVEGQKKVYRQLTVQPKEVLVEHLPKNVDALLVNIESWDRSAVKK</sequence>
<evidence type="ECO:0000313" key="3">
    <source>
        <dbReference type="EMBL" id="KAA1104956.1"/>
    </source>
</evidence>
<organism evidence="2 4">
    <name type="scientific">Puccinia graminis f. sp. tritici</name>
    <dbReference type="NCBI Taxonomy" id="56615"/>
    <lineage>
        <taxon>Eukaryota</taxon>
        <taxon>Fungi</taxon>
        <taxon>Dikarya</taxon>
        <taxon>Basidiomycota</taxon>
        <taxon>Pucciniomycotina</taxon>
        <taxon>Pucciniomycetes</taxon>
        <taxon>Pucciniales</taxon>
        <taxon>Pucciniaceae</taxon>
        <taxon>Puccinia</taxon>
    </lineage>
</organism>
<name>A0A5B0LQL8_PUCGR</name>
<proteinExistence type="predicted"/>
<dbReference type="Proteomes" id="UP000325313">
    <property type="component" value="Unassembled WGS sequence"/>
</dbReference>
<evidence type="ECO:0000313" key="5">
    <source>
        <dbReference type="Proteomes" id="UP000325313"/>
    </source>
</evidence>
<comment type="caution">
    <text evidence="2">The sequence shown here is derived from an EMBL/GenBank/DDBJ whole genome shotgun (WGS) entry which is preliminary data.</text>
</comment>
<dbReference type="OrthoDB" id="2507549at2759"/>